<keyword evidence="1" id="KW-0143">Chaperone</keyword>
<dbReference type="Pfam" id="PF02613">
    <property type="entry name" value="Nitrate_red_del"/>
    <property type="match status" value="1"/>
</dbReference>
<evidence type="ECO:0000256" key="1">
    <source>
        <dbReference type="ARBA" id="ARBA00023186"/>
    </source>
</evidence>
<proteinExistence type="predicted"/>
<sequence length="228" mass="25263">MRPIAELRSPAILRGRVYSLGQALTGNAPTFALLSRINADPALPLLARELEPVARIAESAAACLRNPAAMKEAEEEYARLYVGPQALPSPLWESVYRDPEHVLFGEATLAVRRFYGRYGLGFSRQGTEPDDHIAPELEFMWHLTSLSVQALDGEDTESALPRFVSLCSDQLDFLKSHLLEWAPQSFTLQFPHAQTGLYAGLARLIAEFLPTDASFLTELLGDISHELE</sequence>
<evidence type="ECO:0008006" key="3">
    <source>
        <dbReference type="Google" id="ProtNLM"/>
    </source>
</evidence>
<dbReference type="InterPro" id="IPR050289">
    <property type="entry name" value="TorD/DmsD_chaperones"/>
</dbReference>
<dbReference type="SUPFAM" id="SSF89155">
    <property type="entry name" value="TorD-like"/>
    <property type="match status" value="1"/>
</dbReference>
<dbReference type="InterPro" id="IPR020945">
    <property type="entry name" value="DMSO/NO3_reduct_chaperone"/>
</dbReference>
<dbReference type="Gene3D" id="1.10.3480.10">
    <property type="entry name" value="TorD-like"/>
    <property type="match status" value="1"/>
</dbReference>
<protein>
    <recommendedName>
        <fullName evidence="3">Cytoplasmic chaperone TorD family protein</fullName>
    </recommendedName>
</protein>
<dbReference type="PANTHER" id="PTHR34227:SF1">
    <property type="entry name" value="DIMETHYL SULFOXIDE REDUCTASE CHAPERONE-RELATED"/>
    <property type="match status" value="1"/>
</dbReference>
<organism evidence="2">
    <name type="scientific">uncultured delta proteobacterium</name>
    <dbReference type="NCBI Taxonomy" id="34034"/>
    <lineage>
        <taxon>Bacteria</taxon>
        <taxon>Deltaproteobacteria</taxon>
        <taxon>environmental samples</taxon>
    </lineage>
</organism>
<reference evidence="2" key="1">
    <citation type="submission" date="2016-04" db="EMBL/GenBank/DDBJ databases">
        <authorList>
            <person name="Evans L.H."/>
            <person name="Alamgir A."/>
            <person name="Owens N."/>
            <person name="Weber N.D."/>
            <person name="Virtaneva K."/>
            <person name="Barbian K."/>
            <person name="Babar A."/>
            <person name="Rosenke K."/>
        </authorList>
    </citation>
    <scope>NUCLEOTIDE SEQUENCE</scope>
    <source>
        <strain evidence="2">86</strain>
    </source>
</reference>
<dbReference type="AlphaFoldDB" id="A0A212JMM0"/>
<dbReference type="PANTHER" id="PTHR34227">
    <property type="entry name" value="CHAPERONE PROTEIN YCDY"/>
    <property type="match status" value="1"/>
</dbReference>
<dbReference type="InterPro" id="IPR036411">
    <property type="entry name" value="TorD-like_sf"/>
</dbReference>
<evidence type="ECO:0000313" key="2">
    <source>
        <dbReference type="EMBL" id="SBW00684.1"/>
    </source>
</evidence>
<gene>
    <name evidence="2" type="ORF">KL86DPRO_11825</name>
</gene>
<accession>A0A212JMM0</accession>
<name>A0A212JMM0_9DELT</name>
<dbReference type="EMBL" id="FLUQ01000001">
    <property type="protein sequence ID" value="SBW00684.1"/>
    <property type="molecule type" value="Genomic_DNA"/>
</dbReference>